<dbReference type="GO" id="GO:0000155">
    <property type="term" value="F:phosphorelay sensor kinase activity"/>
    <property type="evidence" value="ECO:0007669"/>
    <property type="project" value="InterPro"/>
</dbReference>
<evidence type="ECO:0000256" key="9">
    <source>
        <dbReference type="ARBA" id="ARBA00022777"/>
    </source>
</evidence>
<evidence type="ECO:0000256" key="11">
    <source>
        <dbReference type="ARBA" id="ARBA00022989"/>
    </source>
</evidence>
<dbReference type="InterPro" id="IPR036890">
    <property type="entry name" value="HATPase_C_sf"/>
</dbReference>
<evidence type="ECO:0000256" key="10">
    <source>
        <dbReference type="ARBA" id="ARBA00022840"/>
    </source>
</evidence>
<keyword evidence="11" id="KW-1133">Transmembrane helix</keyword>
<sequence>MVFVLPLLVGAIVFVILRSLRPLQTLTEAIVINSFEQHHQTNFKLTKIPVEILPLLKIYNKLVSTISETGIQQQQFIATLSHELRTSLSLISGYLQYISRCNINLTKNQQEALDIVNIESEHIIQILQDSLELARVKNYCLPINLESLVLNDVVHEAVRISEKLHHWSIQVDTNSEKIIIKADRYRLLQVLIHLIDYAKPGGESTIKLEQKDDLVKIKVSNTSDNTLHKCSVNLGISQTSHQPINLSDTHSQENLNLKLEIINTLVKRMGGNVFGKYHPGQGSEFWIRFSA</sequence>
<dbReference type="InterPro" id="IPR050398">
    <property type="entry name" value="HssS/ArlS-like"/>
</dbReference>
<dbReference type="PANTHER" id="PTHR45528">
    <property type="entry name" value="SENSOR HISTIDINE KINASE CPXA"/>
    <property type="match status" value="1"/>
</dbReference>
<evidence type="ECO:0000256" key="13">
    <source>
        <dbReference type="ARBA" id="ARBA00023136"/>
    </source>
</evidence>
<dbReference type="SUPFAM" id="SSF55874">
    <property type="entry name" value="ATPase domain of HSP90 chaperone/DNA topoisomerase II/histidine kinase"/>
    <property type="match status" value="1"/>
</dbReference>
<accession>A0A1U7IQM4</accession>
<evidence type="ECO:0000256" key="1">
    <source>
        <dbReference type="ARBA" id="ARBA00000085"/>
    </source>
</evidence>
<protein>
    <recommendedName>
        <fullName evidence="3">histidine kinase</fullName>
        <ecNumber evidence="3">2.7.13.3</ecNumber>
    </recommendedName>
</protein>
<dbReference type="CDD" id="cd00082">
    <property type="entry name" value="HisKA"/>
    <property type="match status" value="1"/>
</dbReference>
<proteinExistence type="predicted"/>
<dbReference type="InterPro" id="IPR003661">
    <property type="entry name" value="HisK_dim/P_dom"/>
</dbReference>
<dbReference type="Gene3D" id="3.30.565.10">
    <property type="entry name" value="Histidine kinase-like ATPase, C-terminal domain"/>
    <property type="match status" value="1"/>
</dbReference>
<reference evidence="15 16" key="1">
    <citation type="submission" date="2016-11" db="EMBL/GenBank/DDBJ databases">
        <title>Draft Genome Sequences of Nine Cyanobacterial Strains from Diverse Habitats.</title>
        <authorList>
            <person name="Zhu T."/>
            <person name="Hou S."/>
            <person name="Lu X."/>
            <person name="Hess W.R."/>
        </authorList>
    </citation>
    <scope>NUCLEOTIDE SEQUENCE [LARGE SCALE GENOMIC DNA]</scope>
    <source>
        <strain evidence="15 16">IAM M-71</strain>
    </source>
</reference>
<dbReference type="AlphaFoldDB" id="A0A1U7IQM4"/>
<gene>
    <name evidence="15" type="ORF">NIES2119_05000</name>
</gene>
<evidence type="ECO:0000256" key="6">
    <source>
        <dbReference type="ARBA" id="ARBA00022679"/>
    </source>
</evidence>
<keyword evidence="13" id="KW-0472">Membrane</keyword>
<evidence type="ECO:0000256" key="7">
    <source>
        <dbReference type="ARBA" id="ARBA00022692"/>
    </source>
</evidence>
<dbReference type="Proteomes" id="UP000185860">
    <property type="component" value="Unassembled WGS sequence"/>
</dbReference>
<keyword evidence="12" id="KW-0902">Two-component regulatory system</keyword>
<keyword evidence="8" id="KW-0547">Nucleotide-binding</keyword>
<dbReference type="Gene3D" id="1.10.287.130">
    <property type="match status" value="1"/>
</dbReference>
<evidence type="ECO:0000256" key="8">
    <source>
        <dbReference type="ARBA" id="ARBA00022741"/>
    </source>
</evidence>
<evidence type="ECO:0000313" key="15">
    <source>
        <dbReference type="EMBL" id="OKH39632.1"/>
    </source>
</evidence>
<keyword evidence="4" id="KW-1003">Cell membrane</keyword>
<name>A0A1U7IQM4_9CYAN</name>
<dbReference type="SMART" id="SM00388">
    <property type="entry name" value="HisKA"/>
    <property type="match status" value="1"/>
</dbReference>
<dbReference type="PANTHER" id="PTHR45528:SF1">
    <property type="entry name" value="SENSOR HISTIDINE KINASE CPXA"/>
    <property type="match status" value="1"/>
</dbReference>
<keyword evidence="6" id="KW-0808">Transferase</keyword>
<organism evidence="15 16">
    <name type="scientific">[Phormidium ambiguum] IAM M-71</name>
    <dbReference type="NCBI Taxonomy" id="454136"/>
    <lineage>
        <taxon>Bacteria</taxon>
        <taxon>Bacillati</taxon>
        <taxon>Cyanobacteriota</taxon>
        <taxon>Cyanophyceae</taxon>
        <taxon>Oscillatoriophycideae</taxon>
        <taxon>Aerosakkonematales</taxon>
        <taxon>Aerosakkonemataceae</taxon>
        <taxon>Floridanema</taxon>
    </lineage>
</organism>
<evidence type="ECO:0000256" key="2">
    <source>
        <dbReference type="ARBA" id="ARBA00004651"/>
    </source>
</evidence>
<dbReference type="PROSITE" id="PS50109">
    <property type="entry name" value="HIS_KIN"/>
    <property type="match status" value="1"/>
</dbReference>
<evidence type="ECO:0000256" key="4">
    <source>
        <dbReference type="ARBA" id="ARBA00022475"/>
    </source>
</evidence>
<dbReference type="STRING" id="454136.NIES2119_05000"/>
<keyword evidence="7" id="KW-0812">Transmembrane</keyword>
<feature type="domain" description="Histidine kinase" evidence="14">
    <location>
        <begin position="79"/>
        <end position="291"/>
    </location>
</feature>
<evidence type="ECO:0000256" key="5">
    <source>
        <dbReference type="ARBA" id="ARBA00022553"/>
    </source>
</evidence>
<dbReference type="EMBL" id="MRCE01000004">
    <property type="protein sequence ID" value="OKH39632.1"/>
    <property type="molecule type" value="Genomic_DNA"/>
</dbReference>
<keyword evidence="9" id="KW-0418">Kinase</keyword>
<dbReference type="GO" id="GO:0005524">
    <property type="term" value="F:ATP binding"/>
    <property type="evidence" value="ECO:0007669"/>
    <property type="project" value="UniProtKB-KW"/>
</dbReference>
<keyword evidence="10" id="KW-0067">ATP-binding</keyword>
<evidence type="ECO:0000259" key="14">
    <source>
        <dbReference type="PROSITE" id="PS50109"/>
    </source>
</evidence>
<dbReference type="InterPro" id="IPR036097">
    <property type="entry name" value="HisK_dim/P_sf"/>
</dbReference>
<dbReference type="SUPFAM" id="SSF47384">
    <property type="entry name" value="Homodimeric domain of signal transducing histidine kinase"/>
    <property type="match status" value="1"/>
</dbReference>
<dbReference type="GO" id="GO:0005886">
    <property type="term" value="C:plasma membrane"/>
    <property type="evidence" value="ECO:0007669"/>
    <property type="project" value="UniProtKB-SubCell"/>
</dbReference>
<comment type="subcellular location">
    <subcellularLocation>
        <location evidence="2">Cell membrane</location>
        <topology evidence="2">Multi-pass membrane protein</topology>
    </subcellularLocation>
</comment>
<keyword evidence="5" id="KW-0597">Phosphoprotein</keyword>
<dbReference type="Pfam" id="PF00512">
    <property type="entry name" value="HisKA"/>
    <property type="match status" value="1"/>
</dbReference>
<comment type="caution">
    <text evidence="15">The sequence shown here is derived from an EMBL/GenBank/DDBJ whole genome shotgun (WGS) entry which is preliminary data.</text>
</comment>
<evidence type="ECO:0000313" key="16">
    <source>
        <dbReference type="Proteomes" id="UP000185860"/>
    </source>
</evidence>
<evidence type="ECO:0000256" key="12">
    <source>
        <dbReference type="ARBA" id="ARBA00023012"/>
    </source>
</evidence>
<comment type="catalytic activity">
    <reaction evidence="1">
        <text>ATP + protein L-histidine = ADP + protein N-phospho-L-histidine.</text>
        <dbReference type="EC" id="2.7.13.3"/>
    </reaction>
</comment>
<dbReference type="InterPro" id="IPR005467">
    <property type="entry name" value="His_kinase_dom"/>
</dbReference>
<evidence type="ECO:0000256" key="3">
    <source>
        <dbReference type="ARBA" id="ARBA00012438"/>
    </source>
</evidence>
<dbReference type="EC" id="2.7.13.3" evidence="3"/>